<comment type="caution">
    <text evidence="11">The sequence shown here is derived from an EMBL/GenBank/DDBJ whole genome shotgun (WGS) entry which is preliminary data.</text>
</comment>
<comment type="function">
    <text evidence="9">Reversibly transfers an adenylyl group from ATP to 4'-phosphopantetheine, yielding dephospho-CoA (dPCoA) and pyrophosphate.</text>
</comment>
<evidence type="ECO:0000256" key="2">
    <source>
        <dbReference type="ARBA" id="ARBA00022679"/>
    </source>
</evidence>
<dbReference type="AlphaFoldDB" id="A0A934NA56"/>
<evidence type="ECO:0000259" key="10">
    <source>
        <dbReference type="Pfam" id="PF01467"/>
    </source>
</evidence>
<keyword evidence="12" id="KW-1185">Reference proteome</keyword>
<dbReference type="CDD" id="cd02163">
    <property type="entry name" value="PPAT"/>
    <property type="match status" value="1"/>
</dbReference>
<keyword evidence="4 9" id="KW-0547">Nucleotide-binding</keyword>
<evidence type="ECO:0000256" key="5">
    <source>
        <dbReference type="ARBA" id="ARBA00022840"/>
    </source>
</evidence>
<keyword evidence="1 9" id="KW-0963">Cytoplasm</keyword>
<dbReference type="InterPro" id="IPR014729">
    <property type="entry name" value="Rossmann-like_a/b/a_fold"/>
</dbReference>
<comment type="cofactor">
    <cofactor evidence="9">
        <name>Mg(2+)</name>
        <dbReference type="ChEBI" id="CHEBI:18420"/>
    </cofactor>
</comment>
<dbReference type="EC" id="2.7.7.3" evidence="9"/>
<dbReference type="PANTHER" id="PTHR21342:SF1">
    <property type="entry name" value="PHOSPHOPANTETHEINE ADENYLYLTRANSFERASE"/>
    <property type="match status" value="1"/>
</dbReference>
<dbReference type="InterPro" id="IPR004821">
    <property type="entry name" value="Cyt_trans-like"/>
</dbReference>
<comment type="subunit">
    <text evidence="9">Homohexamer.</text>
</comment>
<feature type="domain" description="Cytidyltransferase-like" evidence="10">
    <location>
        <begin position="5"/>
        <end position="133"/>
    </location>
</feature>
<evidence type="ECO:0000256" key="1">
    <source>
        <dbReference type="ARBA" id="ARBA00022490"/>
    </source>
</evidence>
<name>A0A934NA56_9BACT</name>
<feature type="binding site" evidence="9">
    <location>
        <position position="17"/>
    </location>
    <ligand>
        <name>ATP</name>
        <dbReference type="ChEBI" id="CHEBI:30616"/>
    </ligand>
</feature>
<feature type="binding site" evidence="9">
    <location>
        <position position="41"/>
    </location>
    <ligand>
        <name>substrate</name>
    </ligand>
</feature>
<accession>A0A934NA56</accession>
<dbReference type="GO" id="GO:0005524">
    <property type="term" value="F:ATP binding"/>
    <property type="evidence" value="ECO:0007669"/>
    <property type="project" value="UniProtKB-KW"/>
</dbReference>
<dbReference type="SUPFAM" id="SSF52374">
    <property type="entry name" value="Nucleotidylyl transferase"/>
    <property type="match status" value="1"/>
</dbReference>
<dbReference type="InterPro" id="IPR001980">
    <property type="entry name" value="PPAT"/>
</dbReference>
<protein>
    <recommendedName>
        <fullName evidence="9">Phosphopantetheine adenylyltransferase</fullName>
        <ecNumber evidence="9">2.7.7.3</ecNumber>
    </recommendedName>
    <alternativeName>
        <fullName evidence="9">Dephospho-CoA pyrophosphorylase</fullName>
    </alternativeName>
    <alternativeName>
        <fullName evidence="9">Pantetheine-phosphate adenylyltransferase</fullName>
        <shortName evidence="9">PPAT</shortName>
    </alternativeName>
</protein>
<evidence type="ECO:0000256" key="3">
    <source>
        <dbReference type="ARBA" id="ARBA00022695"/>
    </source>
</evidence>
<evidence type="ECO:0000313" key="11">
    <source>
        <dbReference type="EMBL" id="MBJ7601131.1"/>
    </source>
</evidence>
<dbReference type="Proteomes" id="UP000612893">
    <property type="component" value="Unassembled WGS sequence"/>
</dbReference>
<gene>
    <name evidence="9 11" type="primary">coaD</name>
    <name evidence="11" type="ORF">JF922_24040</name>
</gene>
<evidence type="ECO:0000256" key="8">
    <source>
        <dbReference type="ARBA" id="ARBA00029346"/>
    </source>
</evidence>
<dbReference type="Gene3D" id="3.40.50.620">
    <property type="entry name" value="HUPs"/>
    <property type="match status" value="1"/>
</dbReference>
<reference evidence="11" key="1">
    <citation type="submission" date="2020-10" db="EMBL/GenBank/DDBJ databases">
        <title>Ca. Dormibacterota MAGs.</title>
        <authorList>
            <person name="Montgomery K."/>
        </authorList>
    </citation>
    <scope>NUCLEOTIDE SEQUENCE [LARGE SCALE GENOMIC DNA]</scope>
    <source>
        <strain evidence="11">SC8812_S17_10</strain>
    </source>
</reference>
<dbReference type="PANTHER" id="PTHR21342">
    <property type="entry name" value="PHOSPHOPANTETHEINE ADENYLYLTRANSFERASE"/>
    <property type="match status" value="1"/>
</dbReference>
<dbReference type="HAMAP" id="MF_00151">
    <property type="entry name" value="PPAT_bact"/>
    <property type="match status" value="1"/>
</dbReference>
<evidence type="ECO:0000313" key="12">
    <source>
        <dbReference type="Proteomes" id="UP000612893"/>
    </source>
</evidence>
<evidence type="ECO:0000256" key="6">
    <source>
        <dbReference type="ARBA" id="ARBA00022842"/>
    </source>
</evidence>
<dbReference type="EMBL" id="JAEKNR010000234">
    <property type="protein sequence ID" value="MBJ7601131.1"/>
    <property type="molecule type" value="Genomic_DNA"/>
</dbReference>
<feature type="binding site" evidence="9">
    <location>
        <begin position="124"/>
        <end position="130"/>
    </location>
    <ligand>
        <name>ATP</name>
        <dbReference type="ChEBI" id="CHEBI:30616"/>
    </ligand>
</feature>
<keyword evidence="3 9" id="KW-0548">Nucleotidyltransferase</keyword>
<dbReference type="GO" id="GO:0005737">
    <property type="term" value="C:cytoplasm"/>
    <property type="evidence" value="ECO:0007669"/>
    <property type="project" value="UniProtKB-SubCell"/>
</dbReference>
<feature type="binding site" evidence="9">
    <location>
        <begin position="89"/>
        <end position="91"/>
    </location>
    <ligand>
        <name>ATP</name>
        <dbReference type="ChEBI" id="CHEBI:30616"/>
    </ligand>
</feature>
<keyword evidence="5 9" id="KW-0067">ATP-binding</keyword>
<evidence type="ECO:0000256" key="9">
    <source>
        <dbReference type="HAMAP-Rule" id="MF_00151"/>
    </source>
</evidence>
<dbReference type="GO" id="GO:0015937">
    <property type="term" value="P:coenzyme A biosynthetic process"/>
    <property type="evidence" value="ECO:0007669"/>
    <property type="project" value="UniProtKB-UniRule"/>
</dbReference>
<feature type="binding site" evidence="9">
    <location>
        <position position="9"/>
    </location>
    <ligand>
        <name>substrate</name>
    </ligand>
</feature>
<feature type="binding site" evidence="9">
    <location>
        <begin position="9"/>
        <end position="10"/>
    </location>
    <ligand>
        <name>ATP</name>
        <dbReference type="ChEBI" id="CHEBI:30616"/>
    </ligand>
</feature>
<feature type="binding site" evidence="9">
    <location>
        <position position="88"/>
    </location>
    <ligand>
        <name>substrate</name>
    </ligand>
</feature>
<keyword evidence="2 9" id="KW-0808">Transferase</keyword>
<feature type="binding site" evidence="9">
    <location>
        <position position="74"/>
    </location>
    <ligand>
        <name>substrate</name>
    </ligand>
</feature>
<sequence length="159" mass="17644">MRRAMYPGSFDPFTNGHLDVVERALSIFDELLIAVAANPDKRTPLFTADERVVLIQESLAERPGIGVTTYTGLTVDFARDRGITTLVKGLRAYSDFDAELQQALMNRKLAPEVHTVFLMSSFAHIFVSSSILKDIASHGRDVSEFVPAAVAQRLKEKFT</sequence>
<keyword evidence="6 9" id="KW-0460">Magnesium</keyword>
<evidence type="ECO:0000256" key="7">
    <source>
        <dbReference type="ARBA" id="ARBA00022993"/>
    </source>
</evidence>
<feature type="site" description="Transition state stabilizer" evidence="9">
    <location>
        <position position="17"/>
    </location>
</feature>
<comment type="similarity">
    <text evidence="9">Belongs to the bacterial CoaD family.</text>
</comment>
<dbReference type="Pfam" id="PF01467">
    <property type="entry name" value="CTP_transf_like"/>
    <property type="match status" value="1"/>
</dbReference>
<evidence type="ECO:0000256" key="4">
    <source>
        <dbReference type="ARBA" id="ARBA00022741"/>
    </source>
</evidence>
<comment type="subcellular location">
    <subcellularLocation>
        <location evidence="9">Cytoplasm</location>
    </subcellularLocation>
</comment>
<comment type="catalytic activity">
    <reaction evidence="8 9">
        <text>(R)-4'-phosphopantetheine + ATP + H(+) = 3'-dephospho-CoA + diphosphate</text>
        <dbReference type="Rhea" id="RHEA:19801"/>
        <dbReference type="ChEBI" id="CHEBI:15378"/>
        <dbReference type="ChEBI" id="CHEBI:30616"/>
        <dbReference type="ChEBI" id="CHEBI:33019"/>
        <dbReference type="ChEBI" id="CHEBI:57328"/>
        <dbReference type="ChEBI" id="CHEBI:61723"/>
        <dbReference type="EC" id="2.7.7.3"/>
    </reaction>
</comment>
<feature type="binding site" evidence="9">
    <location>
        <position position="99"/>
    </location>
    <ligand>
        <name>ATP</name>
        <dbReference type="ChEBI" id="CHEBI:30616"/>
    </ligand>
</feature>
<proteinExistence type="inferred from homology"/>
<dbReference type="NCBIfam" id="TIGR00125">
    <property type="entry name" value="cyt_tran_rel"/>
    <property type="match status" value="1"/>
</dbReference>
<dbReference type="PRINTS" id="PR01020">
    <property type="entry name" value="LPSBIOSNTHSS"/>
</dbReference>
<organism evidence="11 12">
    <name type="scientific">Candidatus Nephthysia bennettiae</name>
    <dbReference type="NCBI Taxonomy" id="3127016"/>
    <lineage>
        <taxon>Bacteria</taxon>
        <taxon>Bacillati</taxon>
        <taxon>Candidatus Dormiibacterota</taxon>
        <taxon>Candidatus Dormibacteria</taxon>
        <taxon>Candidatus Dormibacterales</taxon>
        <taxon>Candidatus Dormibacteraceae</taxon>
        <taxon>Candidatus Nephthysia</taxon>
    </lineage>
</organism>
<comment type="pathway">
    <text evidence="9">Cofactor biosynthesis; coenzyme A biosynthesis; CoA from (R)-pantothenate: step 4/5.</text>
</comment>
<dbReference type="GO" id="GO:0004595">
    <property type="term" value="F:pantetheine-phosphate adenylyltransferase activity"/>
    <property type="evidence" value="ECO:0007669"/>
    <property type="project" value="UniProtKB-UniRule"/>
</dbReference>
<dbReference type="NCBIfam" id="TIGR01510">
    <property type="entry name" value="coaD_prev_kdtB"/>
    <property type="match status" value="1"/>
</dbReference>
<keyword evidence="7 9" id="KW-0173">Coenzyme A biosynthesis</keyword>